<accession>A0A8W8I5D5</accession>
<evidence type="ECO:0000313" key="3">
    <source>
        <dbReference type="EnsemblMetazoa" id="G12590.1:cds"/>
    </source>
</evidence>
<dbReference type="Proteomes" id="UP000005408">
    <property type="component" value="Unassembled WGS sequence"/>
</dbReference>
<organism evidence="3 4">
    <name type="scientific">Magallana gigas</name>
    <name type="common">Pacific oyster</name>
    <name type="synonym">Crassostrea gigas</name>
    <dbReference type="NCBI Taxonomy" id="29159"/>
    <lineage>
        <taxon>Eukaryota</taxon>
        <taxon>Metazoa</taxon>
        <taxon>Spiralia</taxon>
        <taxon>Lophotrochozoa</taxon>
        <taxon>Mollusca</taxon>
        <taxon>Bivalvia</taxon>
        <taxon>Autobranchia</taxon>
        <taxon>Pteriomorphia</taxon>
        <taxon>Ostreida</taxon>
        <taxon>Ostreoidea</taxon>
        <taxon>Ostreidae</taxon>
        <taxon>Magallana</taxon>
    </lineage>
</organism>
<feature type="compositionally biased region" description="Low complexity" evidence="1">
    <location>
        <begin position="405"/>
        <end position="418"/>
    </location>
</feature>
<dbReference type="SUPFAM" id="SSF55961">
    <property type="entry name" value="Bet v1-like"/>
    <property type="match status" value="1"/>
</dbReference>
<keyword evidence="4" id="KW-1185">Reference proteome</keyword>
<dbReference type="GO" id="GO:0008289">
    <property type="term" value="F:lipid binding"/>
    <property type="evidence" value="ECO:0007669"/>
    <property type="project" value="InterPro"/>
</dbReference>
<feature type="region of interest" description="Disordered" evidence="1">
    <location>
        <begin position="326"/>
        <end position="370"/>
    </location>
</feature>
<reference evidence="3" key="1">
    <citation type="submission" date="2022-08" db="UniProtKB">
        <authorList>
            <consortium name="EnsemblMetazoa"/>
        </authorList>
    </citation>
    <scope>IDENTIFICATION</scope>
    <source>
        <strain evidence="3">05x7-T-G4-1.051#20</strain>
    </source>
</reference>
<dbReference type="InterPro" id="IPR002913">
    <property type="entry name" value="START_lipid-bd_dom"/>
</dbReference>
<dbReference type="OMA" id="WILFWNA"/>
<dbReference type="OrthoDB" id="3176171at2759"/>
<protein>
    <recommendedName>
        <fullName evidence="2">START domain-containing protein</fullName>
    </recommendedName>
</protein>
<dbReference type="AlphaFoldDB" id="A0A8W8I5D5"/>
<feature type="compositionally biased region" description="Polar residues" evidence="1">
    <location>
        <begin position="383"/>
        <end position="400"/>
    </location>
</feature>
<name>A0A8W8I5D5_MAGGI</name>
<evidence type="ECO:0000259" key="2">
    <source>
        <dbReference type="PROSITE" id="PS50848"/>
    </source>
</evidence>
<dbReference type="PROSITE" id="PS50848">
    <property type="entry name" value="START"/>
    <property type="match status" value="1"/>
</dbReference>
<feature type="compositionally biased region" description="Basic and acidic residues" evidence="1">
    <location>
        <begin position="419"/>
        <end position="433"/>
    </location>
</feature>
<dbReference type="Gene3D" id="3.30.530.20">
    <property type="match status" value="1"/>
</dbReference>
<dbReference type="Pfam" id="PF01852">
    <property type="entry name" value="START"/>
    <property type="match status" value="1"/>
</dbReference>
<evidence type="ECO:0000313" key="4">
    <source>
        <dbReference type="Proteomes" id="UP000005408"/>
    </source>
</evidence>
<sequence>MFLYFLSILALCTCIITILFLKFTSLKNLNSGNQHQQGNALLSSLEFLRLLKKSKPFPVGNVKSWRILSCNNGNRTWTRKFTTSGGTDFNAIASFIKLPSSAQVVHHTLKDATKTVEWKPGVASAVYRASERSTPRRSSSWMDTSVGVDQVIETVAETVFQENSLIEMYEQVLTRYWFREENGCCWILESNVEKHEHTFYLIQPLEDVDTALLTVLSYSNNTTSTRSSAVEKMVSDRLCSIKDYFFYRKLKATPFVDLKLPSKHHTYRGFDALSSSDDEDDCNIYHQKFLHLHPEERTAVLQKSESILKLSPSKFSSRQRTFSDNVSIKDLSGSDRSRPRSLTHPHSTNSIHDLHSKDNNNVAKPASNDLVLKEENGALVTENGNKGETLEQLTPSSPISPQVVDESISDMSDLSESSSQEKEDHRGTDDEKHAREVAKNTTLANQVAAELLALVHRVSNLDLKASAQQQQDSTGGWMFCGFESDVVIIKRQFHNINLSGSYIGKGIIQASPQAVMDAVKNPRTRYTYDDSLKRVDILQHVTDKIKIVYYSNDVLHKFKKYQYDWCVIQSERQDGEKLVLSMESVENDLPVPVGVNRLKILPSGWIIEPVIRDNKTVSLVTYVMQMNYGLCSDGAADKVLIDEMVSKQPLSIAYLRQYLRPPLAKARKISPSRMHHSKKTL</sequence>
<dbReference type="EnsemblMetazoa" id="G12590.1">
    <property type="protein sequence ID" value="G12590.1:cds"/>
    <property type="gene ID" value="G12590"/>
</dbReference>
<dbReference type="PANTHER" id="PTHR47117">
    <property type="entry name" value="STAR-RELATED LIPID TRANSFER PROTEIN 9"/>
    <property type="match status" value="1"/>
</dbReference>
<dbReference type="InterPro" id="IPR023393">
    <property type="entry name" value="START-like_dom_sf"/>
</dbReference>
<evidence type="ECO:0000256" key="1">
    <source>
        <dbReference type="SAM" id="MobiDB-lite"/>
    </source>
</evidence>
<feature type="region of interest" description="Disordered" evidence="1">
    <location>
        <begin position="383"/>
        <end position="433"/>
    </location>
</feature>
<proteinExistence type="predicted"/>
<feature type="domain" description="START" evidence="2">
    <location>
        <begin position="476"/>
        <end position="628"/>
    </location>
</feature>
<dbReference type="PANTHER" id="PTHR47117:SF8">
    <property type="entry name" value="KINESIN FAMILY MEMBER 16B"/>
    <property type="match status" value="1"/>
</dbReference>